<dbReference type="PANTHER" id="PTHR22777">
    <property type="entry name" value="HEMOLYSIN-RELATED"/>
    <property type="match status" value="1"/>
</dbReference>
<evidence type="ECO:0000256" key="6">
    <source>
        <dbReference type="ARBA" id="ARBA00022989"/>
    </source>
</evidence>
<evidence type="ECO:0000259" key="13">
    <source>
        <dbReference type="PROSITE" id="PS51846"/>
    </source>
</evidence>
<dbReference type="Gene3D" id="3.10.580.10">
    <property type="entry name" value="CBS-domain"/>
    <property type="match status" value="1"/>
</dbReference>
<dbReference type="AlphaFoldDB" id="A0A3N2DZA9"/>
<evidence type="ECO:0000256" key="1">
    <source>
        <dbReference type="ARBA" id="ARBA00004651"/>
    </source>
</evidence>
<dbReference type="InterPro" id="IPR000644">
    <property type="entry name" value="CBS_dom"/>
</dbReference>
<evidence type="ECO:0000256" key="11">
    <source>
        <dbReference type="SAM" id="Phobius"/>
    </source>
</evidence>
<comment type="subcellular location">
    <subcellularLocation>
        <location evidence="1">Cell membrane</location>
        <topology evidence="1">Multi-pass membrane protein</topology>
    </subcellularLocation>
</comment>
<dbReference type="NCBIfam" id="NF008604">
    <property type="entry name" value="PRK11573.1"/>
    <property type="match status" value="1"/>
</dbReference>
<dbReference type="InterPro" id="IPR046342">
    <property type="entry name" value="CBS_dom_sf"/>
</dbReference>
<proteinExistence type="inferred from homology"/>
<evidence type="ECO:0000256" key="8">
    <source>
        <dbReference type="ARBA" id="ARBA00023136"/>
    </source>
</evidence>
<keyword evidence="5" id="KW-0677">Repeat</keyword>
<keyword evidence="3" id="KW-1003">Cell membrane</keyword>
<dbReference type="PROSITE" id="PS51371">
    <property type="entry name" value="CBS"/>
    <property type="match status" value="1"/>
</dbReference>
<reference evidence="14 15" key="1">
    <citation type="submission" date="2018-11" db="EMBL/GenBank/DDBJ databases">
        <title>Genomic Encyclopedia of Type Strains, Phase IV (KMG-IV): sequencing the most valuable type-strain genomes for metagenomic binning, comparative biology and taxonomic classification.</title>
        <authorList>
            <person name="Goeker M."/>
        </authorList>
    </citation>
    <scope>NUCLEOTIDE SEQUENCE [LARGE SCALE GENOMIC DNA]</scope>
    <source>
        <strain evidence="14 15">DSM 100316</strain>
    </source>
</reference>
<comment type="caution">
    <text evidence="14">The sequence shown here is derived from an EMBL/GenBank/DDBJ whole genome shotgun (WGS) entry which is preliminary data.</text>
</comment>
<evidence type="ECO:0000256" key="7">
    <source>
        <dbReference type="ARBA" id="ARBA00023122"/>
    </source>
</evidence>
<keyword evidence="6 10" id="KW-1133">Transmembrane helix</keyword>
<dbReference type="InterPro" id="IPR016169">
    <property type="entry name" value="FAD-bd_PCMH_sub2"/>
</dbReference>
<dbReference type="PANTHER" id="PTHR22777:SF32">
    <property type="entry name" value="UPF0053 INNER MEMBRANE PROTEIN YFJD"/>
    <property type="match status" value="1"/>
</dbReference>
<evidence type="ECO:0000313" key="14">
    <source>
        <dbReference type="EMBL" id="ROS05216.1"/>
    </source>
</evidence>
<comment type="similarity">
    <text evidence="2">Belongs to the UPF0053 family.</text>
</comment>
<sequence>MNEAPLEVLFCILIILIFCSAFFSSSETAMMSLNRYRLKHMVGKQHRGAKRAQQLLERPDRLIGLILIGNNLVNIFATSLATIIAMRLYGDAGVAIGGLLLTLVILLFAEVTPKTLAALYPERIAFPATLILKPLLKFFYPLVWFVNVLSNGMLKMIGAHAEGADSQQLSREELRTIVNEASPHITSRHQGMLTNILDLENATTEDIMVPRNEVFGLDLDDDDITLIEKIRSSEFTRLPLYQGDINNIKGIAHLRHASLFFDKQGRFDRQALIEASSKPYFVLENTPLHTQLFNFQQQKKRLGIVIDEYGAVQGLVSLDDILEEIVGEFTSNIADNVEEIFPQKDGSYIIDGTINIRDINKSLNWELPTDGPKTLNGLLLEYLETFPDADAGLRIQDYGFEIMEISDNIIQAVRARALPAIEEN</sequence>
<evidence type="ECO:0000313" key="15">
    <source>
        <dbReference type="Proteomes" id="UP000275394"/>
    </source>
</evidence>
<organism evidence="14 15">
    <name type="scientific">Sinobacterium caligoides</name>
    <dbReference type="NCBI Taxonomy" id="933926"/>
    <lineage>
        <taxon>Bacteria</taxon>
        <taxon>Pseudomonadati</taxon>
        <taxon>Pseudomonadota</taxon>
        <taxon>Gammaproteobacteria</taxon>
        <taxon>Cellvibrionales</taxon>
        <taxon>Spongiibacteraceae</taxon>
        <taxon>Sinobacterium</taxon>
    </lineage>
</organism>
<dbReference type="Pfam" id="PF00571">
    <property type="entry name" value="CBS"/>
    <property type="match status" value="1"/>
</dbReference>
<dbReference type="InterPro" id="IPR005170">
    <property type="entry name" value="Transptr-assoc_dom"/>
</dbReference>
<dbReference type="Gene3D" id="3.30.465.10">
    <property type="match status" value="1"/>
</dbReference>
<gene>
    <name evidence="14" type="ORF">EDC56_0745</name>
</gene>
<evidence type="ECO:0000256" key="2">
    <source>
        <dbReference type="ARBA" id="ARBA00006337"/>
    </source>
</evidence>
<feature type="domain" description="CBS" evidence="12">
    <location>
        <begin position="275"/>
        <end position="331"/>
    </location>
</feature>
<feature type="transmembrane region" description="Helical" evidence="11">
    <location>
        <begin position="62"/>
        <end position="86"/>
    </location>
</feature>
<evidence type="ECO:0000256" key="10">
    <source>
        <dbReference type="PROSITE-ProRule" id="PRU01193"/>
    </source>
</evidence>
<dbReference type="SUPFAM" id="SSF56176">
    <property type="entry name" value="FAD-binding/transporter-associated domain-like"/>
    <property type="match status" value="1"/>
</dbReference>
<dbReference type="CDD" id="cd04590">
    <property type="entry name" value="CBS_pair_CorC_HlyC_assoc"/>
    <property type="match status" value="1"/>
</dbReference>
<feature type="transmembrane region" description="Helical" evidence="11">
    <location>
        <begin position="124"/>
        <end position="146"/>
    </location>
</feature>
<evidence type="ECO:0000256" key="3">
    <source>
        <dbReference type="ARBA" id="ARBA00022475"/>
    </source>
</evidence>
<keyword evidence="7 9" id="KW-0129">CBS domain</keyword>
<evidence type="ECO:0000256" key="4">
    <source>
        <dbReference type="ARBA" id="ARBA00022692"/>
    </source>
</evidence>
<dbReference type="InterPro" id="IPR044751">
    <property type="entry name" value="Ion_transp-like_CBS"/>
</dbReference>
<dbReference type="SMART" id="SM01091">
    <property type="entry name" value="CorC_HlyC"/>
    <property type="match status" value="1"/>
</dbReference>
<keyword evidence="4 10" id="KW-0812">Transmembrane</keyword>
<protein>
    <submittedName>
        <fullName evidence="14">Mg2+/Co2+ transporter CorB</fullName>
    </submittedName>
</protein>
<feature type="transmembrane region" description="Helical" evidence="11">
    <location>
        <begin position="6"/>
        <end position="25"/>
    </location>
</feature>
<dbReference type="EMBL" id="RKHR01000003">
    <property type="protein sequence ID" value="ROS05216.1"/>
    <property type="molecule type" value="Genomic_DNA"/>
</dbReference>
<name>A0A3N2DZA9_9GAMM</name>
<dbReference type="InterPro" id="IPR002550">
    <property type="entry name" value="CNNM"/>
</dbReference>
<evidence type="ECO:0000256" key="9">
    <source>
        <dbReference type="PROSITE-ProRule" id="PRU00703"/>
    </source>
</evidence>
<dbReference type="PROSITE" id="PS51846">
    <property type="entry name" value="CNNM"/>
    <property type="match status" value="1"/>
</dbReference>
<dbReference type="GO" id="GO:0005886">
    <property type="term" value="C:plasma membrane"/>
    <property type="evidence" value="ECO:0007669"/>
    <property type="project" value="UniProtKB-SubCell"/>
</dbReference>
<dbReference type="OrthoDB" id="9797674at2"/>
<feature type="domain" description="CNNM transmembrane" evidence="13">
    <location>
        <begin position="2"/>
        <end position="191"/>
    </location>
</feature>
<dbReference type="Proteomes" id="UP000275394">
    <property type="component" value="Unassembled WGS sequence"/>
</dbReference>
<dbReference type="RefSeq" id="WP_123711146.1">
    <property type="nucleotide sequence ID" value="NZ_RKHR01000003.1"/>
</dbReference>
<dbReference type="SUPFAM" id="SSF54631">
    <property type="entry name" value="CBS-domain pair"/>
    <property type="match status" value="1"/>
</dbReference>
<keyword evidence="15" id="KW-1185">Reference proteome</keyword>
<evidence type="ECO:0000256" key="5">
    <source>
        <dbReference type="ARBA" id="ARBA00022737"/>
    </source>
</evidence>
<dbReference type="GO" id="GO:0050660">
    <property type="term" value="F:flavin adenine dinucleotide binding"/>
    <property type="evidence" value="ECO:0007669"/>
    <property type="project" value="InterPro"/>
</dbReference>
<dbReference type="Pfam" id="PF03471">
    <property type="entry name" value="CorC_HlyC"/>
    <property type="match status" value="1"/>
</dbReference>
<accession>A0A3N2DZA9</accession>
<keyword evidence="8 10" id="KW-0472">Membrane</keyword>
<dbReference type="InterPro" id="IPR036318">
    <property type="entry name" value="FAD-bd_PCMH-like_sf"/>
</dbReference>
<evidence type="ECO:0000259" key="12">
    <source>
        <dbReference type="PROSITE" id="PS51371"/>
    </source>
</evidence>
<feature type="transmembrane region" description="Helical" evidence="11">
    <location>
        <begin position="92"/>
        <end position="112"/>
    </location>
</feature>
<dbReference type="Pfam" id="PF01595">
    <property type="entry name" value="CNNM"/>
    <property type="match status" value="1"/>
</dbReference>